<evidence type="ECO:0000259" key="7">
    <source>
        <dbReference type="PROSITE" id="PS50811"/>
    </source>
</evidence>
<dbReference type="InterPro" id="IPR003657">
    <property type="entry name" value="WRKY_dom"/>
</dbReference>
<keyword evidence="3" id="KW-0238">DNA-binding</keyword>
<dbReference type="Gene3D" id="2.20.25.80">
    <property type="entry name" value="WRKY domain"/>
    <property type="match status" value="1"/>
</dbReference>
<dbReference type="Proteomes" id="UP001345219">
    <property type="component" value="Chromosome 21"/>
</dbReference>
<organism evidence="8 9">
    <name type="scientific">Trapa incisa</name>
    <dbReference type="NCBI Taxonomy" id="236973"/>
    <lineage>
        <taxon>Eukaryota</taxon>
        <taxon>Viridiplantae</taxon>
        <taxon>Streptophyta</taxon>
        <taxon>Embryophyta</taxon>
        <taxon>Tracheophyta</taxon>
        <taxon>Spermatophyta</taxon>
        <taxon>Magnoliopsida</taxon>
        <taxon>eudicotyledons</taxon>
        <taxon>Gunneridae</taxon>
        <taxon>Pentapetalae</taxon>
        <taxon>rosids</taxon>
        <taxon>malvids</taxon>
        <taxon>Myrtales</taxon>
        <taxon>Lythraceae</taxon>
        <taxon>Trapa</taxon>
    </lineage>
</organism>
<gene>
    <name evidence="8" type="ORF">SAY87_027582</name>
</gene>
<reference evidence="8 9" key="1">
    <citation type="journal article" date="2023" name="Hortic Res">
        <title>Pangenome of water caltrop reveals structural variations and asymmetric subgenome divergence after allopolyploidization.</title>
        <authorList>
            <person name="Zhang X."/>
            <person name="Chen Y."/>
            <person name="Wang L."/>
            <person name="Yuan Y."/>
            <person name="Fang M."/>
            <person name="Shi L."/>
            <person name="Lu R."/>
            <person name="Comes H.P."/>
            <person name="Ma Y."/>
            <person name="Chen Y."/>
            <person name="Huang G."/>
            <person name="Zhou Y."/>
            <person name="Zheng Z."/>
            <person name="Qiu Y."/>
        </authorList>
    </citation>
    <scope>NUCLEOTIDE SEQUENCE [LARGE SCALE GENOMIC DNA]</scope>
    <source>
        <tissue evidence="8">Roots</tissue>
    </source>
</reference>
<dbReference type="SMART" id="SM00774">
    <property type="entry name" value="WRKY"/>
    <property type="match status" value="1"/>
</dbReference>
<keyword evidence="9" id="KW-1185">Reference proteome</keyword>
<dbReference type="PROSITE" id="PS50811">
    <property type="entry name" value="WRKY"/>
    <property type="match status" value="1"/>
</dbReference>
<dbReference type="EMBL" id="JAXIOK010000018">
    <property type="protein sequence ID" value="KAK4750133.1"/>
    <property type="molecule type" value="Genomic_DNA"/>
</dbReference>
<evidence type="ECO:0000256" key="6">
    <source>
        <dbReference type="SAM" id="MobiDB-lite"/>
    </source>
</evidence>
<evidence type="ECO:0000256" key="3">
    <source>
        <dbReference type="ARBA" id="ARBA00023125"/>
    </source>
</evidence>
<evidence type="ECO:0000313" key="8">
    <source>
        <dbReference type="EMBL" id="KAK4750133.1"/>
    </source>
</evidence>
<keyword evidence="5" id="KW-0539">Nucleus</keyword>
<comment type="caution">
    <text evidence="8">The sequence shown here is derived from an EMBL/GenBank/DDBJ whole genome shotgun (WGS) entry which is preliminary data.</text>
</comment>
<dbReference type="GO" id="GO:0005634">
    <property type="term" value="C:nucleus"/>
    <property type="evidence" value="ECO:0007669"/>
    <property type="project" value="UniProtKB-SubCell"/>
</dbReference>
<keyword evidence="4" id="KW-0804">Transcription</keyword>
<comment type="subcellular location">
    <subcellularLocation>
        <location evidence="1">Nucleus</location>
    </subcellularLocation>
</comment>
<dbReference type="GO" id="GO:0003700">
    <property type="term" value="F:DNA-binding transcription factor activity"/>
    <property type="evidence" value="ECO:0007669"/>
    <property type="project" value="InterPro"/>
</dbReference>
<accession>A0AAN7JMZ1</accession>
<evidence type="ECO:0000256" key="2">
    <source>
        <dbReference type="ARBA" id="ARBA00023015"/>
    </source>
</evidence>
<protein>
    <recommendedName>
        <fullName evidence="7">WRKY domain-containing protein</fullName>
    </recommendedName>
</protein>
<dbReference type="InterPro" id="IPR044810">
    <property type="entry name" value="WRKY_plant"/>
</dbReference>
<evidence type="ECO:0000313" key="9">
    <source>
        <dbReference type="Proteomes" id="UP001345219"/>
    </source>
</evidence>
<proteinExistence type="predicted"/>
<dbReference type="AlphaFoldDB" id="A0AAN7JMZ1"/>
<keyword evidence="2" id="KW-0805">Transcription regulation</keyword>
<dbReference type="GO" id="GO:0043565">
    <property type="term" value="F:sequence-specific DNA binding"/>
    <property type="evidence" value="ECO:0007669"/>
    <property type="project" value="InterPro"/>
</dbReference>
<dbReference type="Pfam" id="PF03106">
    <property type="entry name" value="WRKY"/>
    <property type="match status" value="1"/>
</dbReference>
<dbReference type="InterPro" id="IPR036576">
    <property type="entry name" value="WRKY_dom_sf"/>
</dbReference>
<feature type="compositionally biased region" description="Low complexity" evidence="6">
    <location>
        <begin position="76"/>
        <end position="92"/>
    </location>
</feature>
<name>A0AAN7JMZ1_9MYRT</name>
<feature type="region of interest" description="Disordered" evidence="6">
    <location>
        <begin position="76"/>
        <end position="104"/>
    </location>
</feature>
<dbReference type="SUPFAM" id="SSF118290">
    <property type="entry name" value="WRKY DNA-binding domain"/>
    <property type="match status" value="1"/>
</dbReference>
<evidence type="ECO:0000256" key="1">
    <source>
        <dbReference type="ARBA" id="ARBA00004123"/>
    </source>
</evidence>
<feature type="domain" description="WRKY" evidence="7">
    <location>
        <begin position="121"/>
        <end position="184"/>
    </location>
</feature>
<sequence length="291" mass="32839">MESLTWQEKLPQATIDFSRHRRVIGQLADGRELAVQLQTLLCNEPKNHGSASMARDVVEKILKTFSDSIYMLSAADSSDVSGSDDGGSVESGASKKRSYSSGLKNGRGCYKRRNRTQTWIEVSTTFEDNHAWRKYGQKEILNAKFPRCYYRCTHKHDQGCKAMKQVQQLEHHQQMYQITYIGEHTCLGTSHLSPQLIVEANHAELSDISKPQNSDGHFLATSTLEQGYSNSKVEEGWSHISDKTLATSKLEMEPVVDYDCGFDSLLDMDFLGSFMELDNGDFVFKDMNNAL</sequence>
<evidence type="ECO:0000256" key="5">
    <source>
        <dbReference type="ARBA" id="ARBA00023242"/>
    </source>
</evidence>
<dbReference type="PANTHER" id="PTHR31282">
    <property type="entry name" value="WRKY TRANSCRIPTION FACTOR 21-RELATED"/>
    <property type="match status" value="1"/>
</dbReference>
<evidence type="ECO:0000256" key="4">
    <source>
        <dbReference type="ARBA" id="ARBA00023163"/>
    </source>
</evidence>